<proteinExistence type="predicted"/>
<gene>
    <name evidence="1" type="ORF">CEXT_442591</name>
</gene>
<reference evidence="1 2" key="1">
    <citation type="submission" date="2021-06" db="EMBL/GenBank/DDBJ databases">
        <title>Caerostris extrusa draft genome.</title>
        <authorList>
            <person name="Kono N."/>
            <person name="Arakawa K."/>
        </authorList>
    </citation>
    <scope>NUCLEOTIDE SEQUENCE [LARGE SCALE GENOMIC DNA]</scope>
</reference>
<organism evidence="1 2">
    <name type="scientific">Caerostris extrusa</name>
    <name type="common">Bark spider</name>
    <name type="synonym">Caerostris bankana</name>
    <dbReference type="NCBI Taxonomy" id="172846"/>
    <lineage>
        <taxon>Eukaryota</taxon>
        <taxon>Metazoa</taxon>
        <taxon>Ecdysozoa</taxon>
        <taxon>Arthropoda</taxon>
        <taxon>Chelicerata</taxon>
        <taxon>Arachnida</taxon>
        <taxon>Araneae</taxon>
        <taxon>Araneomorphae</taxon>
        <taxon>Entelegynae</taxon>
        <taxon>Araneoidea</taxon>
        <taxon>Araneidae</taxon>
        <taxon>Caerostris</taxon>
    </lineage>
</organism>
<accession>A0AAV4PD80</accession>
<sequence>MREREGKSASNACLGSHFPDQCPKMHSCVMQRSKRFWKEEFGSHSVATDLGVESHQLSLESTWFSGSPPFLPCPRLRRMVIRAITDGRMTIERRSSGQAGH</sequence>
<evidence type="ECO:0000313" key="1">
    <source>
        <dbReference type="EMBL" id="GIX94993.1"/>
    </source>
</evidence>
<dbReference type="Proteomes" id="UP001054945">
    <property type="component" value="Unassembled WGS sequence"/>
</dbReference>
<dbReference type="EMBL" id="BPLR01004463">
    <property type="protein sequence ID" value="GIX94993.1"/>
    <property type="molecule type" value="Genomic_DNA"/>
</dbReference>
<keyword evidence="2" id="KW-1185">Reference proteome</keyword>
<protein>
    <submittedName>
        <fullName evidence="1">Uncharacterized protein</fullName>
    </submittedName>
</protein>
<evidence type="ECO:0000313" key="2">
    <source>
        <dbReference type="Proteomes" id="UP001054945"/>
    </source>
</evidence>
<name>A0AAV4PD80_CAEEX</name>
<dbReference type="AlphaFoldDB" id="A0AAV4PD80"/>
<comment type="caution">
    <text evidence="1">The sequence shown here is derived from an EMBL/GenBank/DDBJ whole genome shotgun (WGS) entry which is preliminary data.</text>
</comment>